<gene>
    <name evidence="4" type="ORF">KP509_32G018700</name>
</gene>
<dbReference type="EMBL" id="CM035437">
    <property type="protein sequence ID" value="KAH7286699.1"/>
    <property type="molecule type" value="Genomic_DNA"/>
</dbReference>
<dbReference type="InterPro" id="IPR000198">
    <property type="entry name" value="RhoGAP_dom"/>
</dbReference>
<dbReference type="InterPro" id="IPR008936">
    <property type="entry name" value="Rho_GTPase_activation_prot"/>
</dbReference>
<dbReference type="CDD" id="cd00132">
    <property type="entry name" value="CRIB"/>
    <property type="match status" value="1"/>
</dbReference>
<dbReference type="SUPFAM" id="SSF48350">
    <property type="entry name" value="GTPase activation domain, GAP"/>
    <property type="match status" value="1"/>
</dbReference>
<keyword evidence="1" id="KW-0343">GTPase activation</keyword>
<dbReference type="Pfam" id="PF00620">
    <property type="entry name" value="RhoGAP"/>
    <property type="match status" value="1"/>
</dbReference>
<accession>A0A8T2QSW9</accession>
<dbReference type="InterPro" id="IPR000095">
    <property type="entry name" value="CRIB_dom"/>
</dbReference>
<evidence type="ECO:0000256" key="2">
    <source>
        <dbReference type="SAM" id="MobiDB-lite"/>
    </source>
</evidence>
<dbReference type="Proteomes" id="UP000825935">
    <property type="component" value="Chromosome 32"/>
</dbReference>
<comment type="caution">
    <text evidence="4">The sequence shown here is derived from an EMBL/GenBank/DDBJ whole genome shotgun (WGS) entry which is preliminary data.</text>
</comment>
<evidence type="ECO:0000313" key="4">
    <source>
        <dbReference type="EMBL" id="KAH7286698.1"/>
    </source>
</evidence>
<feature type="compositionally biased region" description="Basic and acidic residues" evidence="2">
    <location>
        <begin position="341"/>
        <end position="356"/>
    </location>
</feature>
<evidence type="ECO:0000313" key="5">
    <source>
        <dbReference type="Proteomes" id="UP000825935"/>
    </source>
</evidence>
<dbReference type="AlphaFoldDB" id="A0A8T2QSW9"/>
<reference evidence="4" key="1">
    <citation type="submission" date="2021-08" db="EMBL/GenBank/DDBJ databases">
        <title>WGS assembly of Ceratopteris richardii.</title>
        <authorList>
            <person name="Marchant D.B."/>
            <person name="Chen G."/>
            <person name="Jenkins J."/>
            <person name="Shu S."/>
            <person name="Leebens-Mack J."/>
            <person name="Grimwood J."/>
            <person name="Schmutz J."/>
            <person name="Soltis P."/>
            <person name="Soltis D."/>
            <person name="Chen Z.-H."/>
        </authorList>
    </citation>
    <scope>NUCLEOTIDE SEQUENCE</scope>
    <source>
        <strain evidence="4">Whitten #5841</strain>
        <tissue evidence="4">Leaf</tissue>
    </source>
</reference>
<feature type="compositionally biased region" description="Low complexity" evidence="2">
    <location>
        <begin position="331"/>
        <end position="340"/>
    </location>
</feature>
<protein>
    <recommendedName>
        <fullName evidence="3">Rho-GAP domain-containing protein</fullName>
    </recommendedName>
</protein>
<dbReference type="GO" id="GO:0005096">
    <property type="term" value="F:GTPase activator activity"/>
    <property type="evidence" value="ECO:0007669"/>
    <property type="project" value="UniProtKB-KW"/>
</dbReference>
<dbReference type="CDD" id="cd00159">
    <property type="entry name" value="RhoGAP"/>
    <property type="match status" value="1"/>
</dbReference>
<dbReference type="OrthoDB" id="185175at2759"/>
<dbReference type="SMART" id="SM00285">
    <property type="entry name" value="PBD"/>
    <property type="match status" value="1"/>
</dbReference>
<keyword evidence="5" id="KW-1185">Reference proteome</keyword>
<dbReference type="SMART" id="SM00324">
    <property type="entry name" value="RhoGAP"/>
    <property type="match status" value="1"/>
</dbReference>
<name>A0A8T2QSW9_CERRI</name>
<evidence type="ECO:0000256" key="1">
    <source>
        <dbReference type="ARBA" id="ARBA00022468"/>
    </source>
</evidence>
<dbReference type="EMBL" id="CM035437">
    <property type="protein sequence ID" value="KAH7286698.1"/>
    <property type="molecule type" value="Genomic_DNA"/>
</dbReference>
<feature type="region of interest" description="Disordered" evidence="2">
    <location>
        <begin position="316"/>
        <end position="366"/>
    </location>
</feature>
<proteinExistence type="predicted"/>
<sequence>MEIGFPSSVRHIAHVTFDRFQGFLGLPVELELEVPRRVPSASTSAFGVSVESMQCSFDAYGNSVPTILLLLQERLYEQGGLKIEGIFRINPDNDKEEQLRDKVNKGIVPYDVDAHCLAGLIKAWFRELPKGVLDSLSPEEVMQCHTDDQCISLIKKLPPSEAALFDWAINLMADVVQEESYNKMNVRNIAVVFAPNMTQMMDPLMALKHAVQVMNLLTSVICKTLNDRERSVIPSSAVLWDGSLTGSEGEESRPAKMLEVVHSNLTLRAQMGTGHVYIEAEGRCNDLNTLNSRTSARAREGYNDLNSIKSGTRAKELSVESEIVEEGGSIDGSEYSSSVHSSERGNGGDDHKRFSDAWETSSDSDMTDNALEQKIVKSQPLAILLRKRWKPITRNKFEEFSQRKWSLSEESYPLKKGNSAICSEKQCNEKIAHMNIQDRQKSLEYALHHKPWPAIALSFMENGGPLKKGEKMKGMKPSCEGLSPISELSAYRAAHPLSKRTLYLKHNGTA</sequence>
<dbReference type="InterPro" id="IPR044785">
    <property type="entry name" value="RopGAP1-5"/>
</dbReference>
<dbReference type="PANTHER" id="PTHR23177:SF35">
    <property type="entry name" value="RHO GTPASE-ACTIVATING PROTEIN GACA"/>
    <property type="match status" value="1"/>
</dbReference>
<evidence type="ECO:0000259" key="3">
    <source>
        <dbReference type="PROSITE" id="PS50238"/>
    </source>
</evidence>
<dbReference type="Gene3D" id="1.10.555.10">
    <property type="entry name" value="Rho GTPase activation protein"/>
    <property type="match status" value="1"/>
</dbReference>
<organism evidence="4 5">
    <name type="scientific">Ceratopteris richardii</name>
    <name type="common">Triangle waterfern</name>
    <dbReference type="NCBI Taxonomy" id="49495"/>
    <lineage>
        <taxon>Eukaryota</taxon>
        <taxon>Viridiplantae</taxon>
        <taxon>Streptophyta</taxon>
        <taxon>Embryophyta</taxon>
        <taxon>Tracheophyta</taxon>
        <taxon>Polypodiopsida</taxon>
        <taxon>Polypodiidae</taxon>
        <taxon>Polypodiales</taxon>
        <taxon>Pteridineae</taxon>
        <taxon>Pteridaceae</taxon>
        <taxon>Parkerioideae</taxon>
        <taxon>Ceratopteris</taxon>
    </lineage>
</organism>
<feature type="domain" description="Rho-GAP" evidence="3">
    <location>
        <begin position="48"/>
        <end position="225"/>
    </location>
</feature>
<dbReference type="GO" id="GO:0007165">
    <property type="term" value="P:signal transduction"/>
    <property type="evidence" value="ECO:0007669"/>
    <property type="project" value="InterPro"/>
</dbReference>
<dbReference type="PANTHER" id="PTHR23177">
    <property type="entry name" value="MKIAA1688 PROTEIN"/>
    <property type="match status" value="1"/>
</dbReference>
<dbReference type="PROSITE" id="PS50238">
    <property type="entry name" value="RHOGAP"/>
    <property type="match status" value="1"/>
</dbReference>